<dbReference type="AlphaFoldDB" id="A0A484N2N6"/>
<sequence length="146" mass="15708">MLRLRSASPGPQFSTPLPNLAAPTHASPAATVEEEEEDNHTVGTKASHYSIREQVDSSVAAAIPLPWLYDAGQIYHRHLQSQPLLPTKPNIDGATVEIRLRGRWVQPSPPQGSVAAVAGFAPIRIDGLKTVVASSTGIDHHRPLFV</sequence>
<reference evidence="2 3" key="1">
    <citation type="submission" date="2018-04" db="EMBL/GenBank/DDBJ databases">
        <authorList>
            <person name="Vogel A."/>
        </authorList>
    </citation>
    <scope>NUCLEOTIDE SEQUENCE [LARGE SCALE GENOMIC DNA]</scope>
</reference>
<feature type="region of interest" description="Disordered" evidence="1">
    <location>
        <begin position="1"/>
        <end position="49"/>
    </location>
</feature>
<gene>
    <name evidence="2" type="ORF">CCAM_LOCUS37106</name>
</gene>
<evidence type="ECO:0000313" key="3">
    <source>
        <dbReference type="Proteomes" id="UP000595140"/>
    </source>
</evidence>
<proteinExistence type="predicted"/>
<protein>
    <submittedName>
        <fullName evidence="2">Uncharacterized protein</fullName>
    </submittedName>
</protein>
<name>A0A484N2N6_9ASTE</name>
<evidence type="ECO:0000256" key="1">
    <source>
        <dbReference type="SAM" id="MobiDB-lite"/>
    </source>
</evidence>
<evidence type="ECO:0000313" key="2">
    <source>
        <dbReference type="EMBL" id="VFQ95330.1"/>
    </source>
</evidence>
<accession>A0A484N2N6</accession>
<keyword evidence="3" id="KW-1185">Reference proteome</keyword>
<dbReference type="Proteomes" id="UP000595140">
    <property type="component" value="Unassembled WGS sequence"/>
</dbReference>
<organism evidence="2 3">
    <name type="scientific">Cuscuta campestris</name>
    <dbReference type="NCBI Taxonomy" id="132261"/>
    <lineage>
        <taxon>Eukaryota</taxon>
        <taxon>Viridiplantae</taxon>
        <taxon>Streptophyta</taxon>
        <taxon>Embryophyta</taxon>
        <taxon>Tracheophyta</taxon>
        <taxon>Spermatophyta</taxon>
        <taxon>Magnoliopsida</taxon>
        <taxon>eudicotyledons</taxon>
        <taxon>Gunneridae</taxon>
        <taxon>Pentapetalae</taxon>
        <taxon>asterids</taxon>
        <taxon>lamiids</taxon>
        <taxon>Solanales</taxon>
        <taxon>Convolvulaceae</taxon>
        <taxon>Cuscuteae</taxon>
        <taxon>Cuscuta</taxon>
        <taxon>Cuscuta subgen. Grammica</taxon>
        <taxon>Cuscuta sect. Cleistogrammica</taxon>
    </lineage>
</organism>
<dbReference type="EMBL" id="OOIL02005599">
    <property type="protein sequence ID" value="VFQ95330.1"/>
    <property type="molecule type" value="Genomic_DNA"/>
</dbReference>